<dbReference type="RefSeq" id="WP_048111659.1">
    <property type="nucleotide sequence ID" value="NZ_CP010070.1"/>
</dbReference>
<dbReference type="Pfam" id="PF02371">
    <property type="entry name" value="Transposase_20"/>
    <property type="match status" value="1"/>
</dbReference>
<name>A0A0A7LAY2_9ARCH</name>
<dbReference type="Proteomes" id="UP000030787">
    <property type="component" value="Chromosome"/>
</dbReference>
<dbReference type="GO" id="GO:0006313">
    <property type="term" value="P:DNA transposition"/>
    <property type="evidence" value="ECO:0007669"/>
    <property type="project" value="InterPro"/>
</dbReference>
<dbReference type="InterPro" id="IPR003346">
    <property type="entry name" value="Transposase_20"/>
</dbReference>
<dbReference type="EMBL" id="CP010070">
    <property type="protein sequence ID" value="AIZ56325.1"/>
    <property type="molecule type" value="Genomic_DNA"/>
</dbReference>
<dbReference type="PANTHER" id="PTHR33055">
    <property type="entry name" value="TRANSPOSASE FOR INSERTION SEQUENCE ELEMENT IS1111A"/>
    <property type="match status" value="1"/>
</dbReference>
<dbReference type="GO" id="GO:0004803">
    <property type="term" value="F:transposase activity"/>
    <property type="evidence" value="ECO:0007669"/>
    <property type="project" value="InterPro"/>
</dbReference>
<proteinExistence type="predicted"/>
<reference evidence="2 3" key="1">
    <citation type="journal article" date="2014" name="Appl. Environ. Microbiol.">
        <title>Comparative Genome Analysis of 'Candidatus Methanoplasma termitum' Indicates a New Mode of Energy Metabolism in the Seventh Order of Methanogens.</title>
        <authorList>
            <person name="Lang K."/>
            <person name="Schuldes J."/>
            <person name="Klingl A."/>
            <person name="Poehlein A."/>
            <person name="Daniel R."/>
            <person name="Brune A."/>
        </authorList>
    </citation>
    <scope>NUCLEOTIDE SEQUENCE [LARGE SCALE GENOMIC DNA]</scope>
    <source>
        <strain evidence="3">Mpt1</strain>
    </source>
</reference>
<dbReference type="OrthoDB" id="191749at2157"/>
<evidence type="ECO:0000313" key="2">
    <source>
        <dbReference type="EMBL" id="AIZ56325.1"/>
    </source>
</evidence>
<dbReference type="InterPro" id="IPR047650">
    <property type="entry name" value="Transpos_IS110"/>
</dbReference>
<sequence length="133" mass="14858">MPGDLNVGLLMSITGIGRWTAVQITSTIIDVGRFKDAEKMCAYFGMVPKVGDSGRKVHYERMIKTGDKIMRPIMGMVTLSHIQHCDSSVTAYYRRKEKEMGKKKVLITASRKMLAVIFAVLRDQSVQGMSLLS</sequence>
<dbReference type="STRING" id="1577791.Mpt1_c04310"/>
<keyword evidence="3" id="KW-1185">Reference proteome</keyword>
<dbReference type="KEGG" id="mear:Mpt1_c04310"/>
<evidence type="ECO:0000259" key="1">
    <source>
        <dbReference type="Pfam" id="PF02371"/>
    </source>
</evidence>
<dbReference type="PANTHER" id="PTHR33055:SF13">
    <property type="entry name" value="TRANSPOSASE"/>
    <property type="match status" value="1"/>
</dbReference>
<evidence type="ECO:0000313" key="3">
    <source>
        <dbReference type="Proteomes" id="UP000030787"/>
    </source>
</evidence>
<gene>
    <name evidence="2" type="ORF">Mpt1_c04310</name>
</gene>
<dbReference type="AlphaFoldDB" id="A0A0A7LAY2"/>
<feature type="domain" description="Transposase IS116/IS110/IS902 C-terminal" evidence="1">
    <location>
        <begin position="9"/>
        <end position="94"/>
    </location>
</feature>
<accession>A0A0A7LAY2</accession>
<organism evidence="2 3">
    <name type="scientific">Candidatus Methanoplasma termitum</name>
    <dbReference type="NCBI Taxonomy" id="1577791"/>
    <lineage>
        <taxon>Archaea</taxon>
        <taxon>Methanobacteriati</taxon>
        <taxon>Thermoplasmatota</taxon>
        <taxon>Thermoplasmata</taxon>
        <taxon>Methanomassiliicoccales</taxon>
        <taxon>Methanomassiliicoccaceae</taxon>
        <taxon>Candidatus Methanoplasma</taxon>
    </lineage>
</organism>
<dbReference type="GO" id="GO:0003677">
    <property type="term" value="F:DNA binding"/>
    <property type="evidence" value="ECO:0007669"/>
    <property type="project" value="InterPro"/>
</dbReference>
<dbReference type="GeneID" id="24818101"/>
<protein>
    <submittedName>
        <fullName evidence="2">Transposase IS116/IS110/IS902 family protein</fullName>
    </submittedName>
</protein>
<dbReference type="HOGENOM" id="CLU_1901822_0_0_2"/>